<name>A0AA88AC46_FICCA</name>
<evidence type="ECO:0000256" key="1">
    <source>
        <dbReference type="SAM" id="MobiDB-lite"/>
    </source>
</evidence>
<comment type="caution">
    <text evidence="2">The sequence shown here is derived from an EMBL/GenBank/DDBJ whole genome shotgun (WGS) entry which is preliminary data.</text>
</comment>
<gene>
    <name evidence="2" type="ORF">TIFTF001_018803</name>
</gene>
<dbReference type="Gene3D" id="3.80.10.10">
    <property type="entry name" value="Ribonuclease Inhibitor"/>
    <property type="match status" value="1"/>
</dbReference>
<dbReference type="Proteomes" id="UP001187192">
    <property type="component" value="Unassembled WGS sequence"/>
</dbReference>
<dbReference type="InterPro" id="IPR001611">
    <property type="entry name" value="Leu-rich_rpt"/>
</dbReference>
<dbReference type="InterPro" id="IPR032675">
    <property type="entry name" value="LRR_dom_sf"/>
</dbReference>
<feature type="region of interest" description="Disordered" evidence="1">
    <location>
        <begin position="61"/>
        <end position="92"/>
    </location>
</feature>
<organism evidence="2 3">
    <name type="scientific">Ficus carica</name>
    <name type="common">Common fig</name>
    <dbReference type="NCBI Taxonomy" id="3494"/>
    <lineage>
        <taxon>Eukaryota</taxon>
        <taxon>Viridiplantae</taxon>
        <taxon>Streptophyta</taxon>
        <taxon>Embryophyta</taxon>
        <taxon>Tracheophyta</taxon>
        <taxon>Spermatophyta</taxon>
        <taxon>Magnoliopsida</taxon>
        <taxon>eudicotyledons</taxon>
        <taxon>Gunneridae</taxon>
        <taxon>Pentapetalae</taxon>
        <taxon>rosids</taxon>
        <taxon>fabids</taxon>
        <taxon>Rosales</taxon>
        <taxon>Moraceae</taxon>
        <taxon>Ficeae</taxon>
        <taxon>Ficus</taxon>
    </lineage>
</organism>
<proteinExistence type="predicted"/>
<dbReference type="Pfam" id="PF00560">
    <property type="entry name" value="LRR_1"/>
    <property type="match status" value="1"/>
</dbReference>
<protein>
    <submittedName>
        <fullName evidence="2">Uncharacterized protein</fullName>
    </submittedName>
</protein>
<dbReference type="AlphaFoldDB" id="A0AA88AC46"/>
<keyword evidence="3" id="KW-1185">Reference proteome</keyword>
<dbReference type="SUPFAM" id="SSF52047">
    <property type="entry name" value="RNI-like"/>
    <property type="match status" value="1"/>
</dbReference>
<evidence type="ECO:0000313" key="2">
    <source>
        <dbReference type="EMBL" id="GMN49640.1"/>
    </source>
</evidence>
<reference evidence="2" key="1">
    <citation type="submission" date="2023-07" db="EMBL/GenBank/DDBJ databases">
        <title>draft genome sequence of fig (Ficus carica).</title>
        <authorList>
            <person name="Takahashi T."/>
            <person name="Nishimura K."/>
        </authorList>
    </citation>
    <scope>NUCLEOTIDE SEQUENCE</scope>
</reference>
<dbReference type="EMBL" id="BTGU01000031">
    <property type="protein sequence ID" value="GMN49640.1"/>
    <property type="molecule type" value="Genomic_DNA"/>
</dbReference>
<accession>A0AA88AC46</accession>
<evidence type="ECO:0000313" key="3">
    <source>
        <dbReference type="Proteomes" id="UP001187192"/>
    </source>
</evidence>
<sequence>MKSLKNLLLGRNNLTWINIGNMKTLAPNFTLSQMSLSSCGLKGEIPSWIPMQKRLNFLDLSENQRPDHNGGDTASLLKKNKESSSKSPWYYF</sequence>